<evidence type="ECO:0000313" key="2">
    <source>
        <dbReference type="EMBL" id="CAG8510828.1"/>
    </source>
</evidence>
<sequence length="297" mass="34410">MATPVPEYEKTFWKFEEILDNLEMTVTSWFTTPLVLLIVRSIFLIYSLITLALSIYDELQRGRLPMYLTCFTNLGFIGLTAYFTMAVIHSLTFVVCNEPKSLSTQPRLLTIAFWILYHTIIVYHILIPIVYWAILVPSHTEESPLLAFHEISMHGVNFFMMIVEVALNRIPLVASHLIFVLTILILYIFETWMNNAINSEPSYILVVADWREIPKGMTIILPYLVMIGIAIGAFLIQALIHTFRDAIGRRIWRKHLMQEMETVPRIDENRQGIAISNRKIVRTSANIDFNDIEMQAR</sequence>
<name>A0A9N8ZYD7_9GLOM</name>
<keyword evidence="1" id="KW-0812">Transmembrane</keyword>
<evidence type="ECO:0000256" key="1">
    <source>
        <dbReference type="SAM" id="Phobius"/>
    </source>
</evidence>
<evidence type="ECO:0000313" key="3">
    <source>
        <dbReference type="Proteomes" id="UP000789508"/>
    </source>
</evidence>
<dbReference type="OrthoDB" id="419711at2759"/>
<feature type="transmembrane region" description="Helical" evidence="1">
    <location>
        <begin position="34"/>
        <end position="56"/>
    </location>
</feature>
<dbReference type="EMBL" id="CAJVPS010000826">
    <property type="protein sequence ID" value="CAG8510828.1"/>
    <property type="molecule type" value="Genomic_DNA"/>
</dbReference>
<keyword evidence="3" id="KW-1185">Reference proteome</keyword>
<dbReference type="Proteomes" id="UP000789508">
    <property type="component" value="Unassembled WGS sequence"/>
</dbReference>
<feature type="transmembrane region" description="Helical" evidence="1">
    <location>
        <begin position="108"/>
        <end position="134"/>
    </location>
</feature>
<dbReference type="PANTHER" id="PTHR12242">
    <property type="entry name" value="OS02G0130600 PROTEIN-RELATED"/>
    <property type="match status" value="1"/>
</dbReference>
<feature type="transmembrane region" description="Helical" evidence="1">
    <location>
        <begin position="220"/>
        <end position="240"/>
    </location>
</feature>
<feature type="transmembrane region" description="Helical" evidence="1">
    <location>
        <begin position="170"/>
        <end position="189"/>
    </location>
</feature>
<organism evidence="2 3">
    <name type="scientific">Ambispora leptoticha</name>
    <dbReference type="NCBI Taxonomy" id="144679"/>
    <lineage>
        <taxon>Eukaryota</taxon>
        <taxon>Fungi</taxon>
        <taxon>Fungi incertae sedis</taxon>
        <taxon>Mucoromycota</taxon>
        <taxon>Glomeromycotina</taxon>
        <taxon>Glomeromycetes</taxon>
        <taxon>Archaeosporales</taxon>
        <taxon>Ambisporaceae</taxon>
        <taxon>Ambispora</taxon>
    </lineage>
</organism>
<comment type="caution">
    <text evidence="2">The sequence shown here is derived from an EMBL/GenBank/DDBJ whole genome shotgun (WGS) entry which is preliminary data.</text>
</comment>
<reference evidence="2" key="1">
    <citation type="submission" date="2021-06" db="EMBL/GenBank/DDBJ databases">
        <authorList>
            <person name="Kallberg Y."/>
            <person name="Tangrot J."/>
            <person name="Rosling A."/>
        </authorList>
    </citation>
    <scope>NUCLEOTIDE SEQUENCE</scope>
    <source>
        <strain evidence="2">FL130A</strain>
    </source>
</reference>
<dbReference type="GO" id="GO:0016020">
    <property type="term" value="C:membrane"/>
    <property type="evidence" value="ECO:0007669"/>
    <property type="project" value="TreeGrafter"/>
</dbReference>
<protein>
    <submittedName>
        <fullName evidence="2">1391_t:CDS:1</fullName>
    </submittedName>
</protein>
<dbReference type="AlphaFoldDB" id="A0A9N8ZYD7"/>
<accession>A0A9N8ZYD7</accession>
<gene>
    <name evidence="2" type="ORF">ALEPTO_LOCUS3966</name>
</gene>
<feature type="transmembrane region" description="Helical" evidence="1">
    <location>
        <begin position="76"/>
        <end position="96"/>
    </location>
</feature>
<dbReference type="PANTHER" id="PTHR12242:SF1">
    <property type="entry name" value="MYND-TYPE DOMAIN-CONTAINING PROTEIN"/>
    <property type="match status" value="1"/>
</dbReference>
<feature type="transmembrane region" description="Helical" evidence="1">
    <location>
        <begin position="146"/>
        <end position="163"/>
    </location>
</feature>
<keyword evidence="1" id="KW-1133">Transmembrane helix</keyword>
<proteinExistence type="predicted"/>
<keyword evidence="1" id="KW-0472">Membrane</keyword>